<dbReference type="SUPFAM" id="SSF50129">
    <property type="entry name" value="GroES-like"/>
    <property type="match status" value="1"/>
</dbReference>
<gene>
    <name evidence="6" type="ORF">ACFSW7_12415</name>
</gene>
<evidence type="ECO:0000256" key="3">
    <source>
        <dbReference type="ARBA" id="ARBA00022833"/>
    </source>
</evidence>
<dbReference type="InterPro" id="IPR013154">
    <property type="entry name" value="ADH-like_N"/>
</dbReference>
<dbReference type="PANTHER" id="PTHR43401">
    <property type="entry name" value="L-THREONINE 3-DEHYDROGENASE"/>
    <property type="match status" value="1"/>
</dbReference>
<comment type="caution">
    <text evidence="6">The sequence shown here is derived from an EMBL/GenBank/DDBJ whole genome shotgun (WGS) entry which is preliminary data.</text>
</comment>
<evidence type="ECO:0000259" key="5">
    <source>
        <dbReference type="Pfam" id="PF08240"/>
    </source>
</evidence>
<dbReference type="Pfam" id="PF08240">
    <property type="entry name" value="ADH_N"/>
    <property type="match status" value="1"/>
</dbReference>
<dbReference type="EMBL" id="JBHUNE010000009">
    <property type="protein sequence ID" value="MFD2759179.1"/>
    <property type="molecule type" value="Genomic_DNA"/>
</dbReference>
<dbReference type="Gene3D" id="3.40.50.720">
    <property type="entry name" value="NAD(P)-binding Rossmann-like Domain"/>
    <property type="match status" value="1"/>
</dbReference>
<dbReference type="InterPro" id="IPR002328">
    <property type="entry name" value="ADH_Zn_CS"/>
</dbReference>
<keyword evidence="4" id="KW-0560">Oxidoreductase</keyword>
<accession>A0ABW5V074</accession>
<dbReference type="Proteomes" id="UP001597492">
    <property type="component" value="Unassembled WGS sequence"/>
</dbReference>
<keyword evidence="2" id="KW-0479">Metal-binding</keyword>
<keyword evidence="3" id="KW-0862">Zinc</keyword>
<keyword evidence="7" id="KW-1185">Reference proteome</keyword>
<dbReference type="Gene3D" id="3.90.180.10">
    <property type="entry name" value="Medium-chain alcohol dehydrogenases, catalytic domain"/>
    <property type="match status" value="1"/>
</dbReference>
<dbReference type="PANTHER" id="PTHR43401:SF2">
    <property type="entry name" value="L-THREONINE 3-DEHYDROGENASE"/>
    <property type="match status" value="1"/>
</dbReference>
<dbReference type="PROSITE" id="PS00059">
    <property type="entry name" value="ADH_ZINC"/>
    <property type="match status" value="1"/>
</dbReference>
<dbReference type="RefSeq" id="WP_390295990.1">
    <property type="nucleotide sequence ID" value="NZ_JBHUNE010000009.1"/>
</dbReference>
<dbReference type="InterPro" id="IPR036291">
    <property type="entry name" value="NAD(P)-bd_dom_sf"/>
</dbReference>
<dbReference type="SUPFAM" id="SSF51735">
    <property type="entry name" value="NAD(P)-binding Rossmann-fold domains"/>
    <property type="match status" value="1"/>
</dbReference>
<evidence type="ECO:0000313" key="6">
    <source>
        <dbReference type="EMBL" id="MFD2759179.1"/>
    </source>
</evidence>
<evidence type="ECO:0000256" key="4">
    <source>
        <dbReference type="ARBA" id="ARBA00023002"/>
    </source>
</evidence>
<dbReference type="InterPro" id="IPR011032">
    <property type="entry name" value="GroES-like_sf"/>
</dbReference>
<evidence type="ECO:0000313" key="7">
    <source>
        <dbReference type="Proteomes" id="UP001597492"/>
    </source>
</evidence>
<proteinExistence type="predicted"/>
<comment type="cofactor">
    <cofactor evidence="1">
        <name>Zn(2+)</name>
        <dbReference type="ChEBI" id="CHEBI:29105"/>
    </cofactor>
</comment>
<dbReference type="InterPro" id="IPR050129">
    <property type="entry name" value="Zn_alcohol_dh"/>
</dbReference>
<organism evidence="6 7">
    <name type="scientific">Gulosibacter faecalis</name>
    <dbReference type="NCBI Taxonomy" id="272240"/>
    <lineage>
        <taxon>Bacteria</taxon>
        <taxon>Bacillati</taxon>
        <taxon>Actinomycetota</taxon>
        <taxon>Actinomycetes</taxon>
        <taxon>Micrococcales</taxon>
        <taxon>Microbacteriaceae</taxon>
        <taxon>Gulosibacter</taxon>
    </lineage>
</organism>
<protein>
    <submittedName>
        <fullName evidence="6">Zinc-binding dehydrogenase</fullName>
    </submittedName>
</protein>
<sequence length="360" mass="37422">MATDVVAARLRSRTPWDLVVERVAEPALRPGEVRIRTEAVGLCGSDVHAVRADAGYEWVPERVVIGHEVVGSVVEVGEGVDTVLAGRRVAPLAIDGCHHCDACAAGHENRCLERDCMGMHFDGGLAETFVFPAARLHVLADQSLDARLGALIEPMAVAHQALRQLADALDPVAARDPENSALSPLAGRELCVSGPGAVGLLAGCAALAAGADVTISGPPSGAESRMAAALELGLRADEPGRTFDAWLDASGAGVALRGALPRVRRGGAIAVPAMFAAEVALDMNAIVRGQLTLRGTYAYVRADFEAAERIIHERAASLRAIVEEYGIADTERALRDAAAASVVKPVVVLDGAAAAHEEGK</sequence>
<evidence type="ECO:0000256" key="2">
    <source>
        <dbReference type="ARBA" id="ARBA00022723"/>
    </source>
</evidence>
<name>A0ABW5V074_9MICO</name>
<reference evidence="7" key="1">
    <citation type="journal article" date="2019" name="Int. J. Syst. Evol. Microbiol.">
        <title>The Global Catalogue of Microorganisms (GCM) 10K type strain sequencing project: providing services to taxonomists for standard genome sequencing and annotation.</title>
        <authorList>
            <consortium name="The Broad Institute Genomics Platform"/>
            <consortium name="The Broad Institute Genome Sequencing Center for Infectious Disease"/>
            <person name="Wu L."/>
            <person name="Ma J."/>
        </authorList>
    </citation>
    <scope>NUCLEOTIDE SEQUENCE [LARGE SCALE GENOMIC DNA]</scope>
    <source>
        <strain evidence="7">TISTR 1514</strain>
    </source>
</reference>
<feature type="domain" description="Alcohol dehydrogenase-like N-terminal" evidence="5">
    <location>
        <begin position="30"/>
        <end position="139"/>
    </location>
</feature>
<evidence type="ECO:0000256" key="1">
    <source>
        <dbReference type="ARBA" id="ARBA00001947"/>
    </source>
</evidence>